<sequence length="728" mass="78293">MDPSRIIPINFRSVEFADYGSLDNISFCYQPPPPKPITTSRWKPYQVSSTLAHIPHRTCLLPPKPGVSVATIPHSGAPETAQSPRNSSSAAASEPAHIQIDDGDSRKIVNQELVAMKDISQERSDEQAPLSIQPATSDSRPFATESTSLDLPEESIEVSRSPRQSGVRSTPSICDNLSTGVSRSPSVGVRDDTLGPEGEPQTKNINVEDRTIGDSQSEGTARYGAEDAGSKTCCMESLRYASVGAEGRSAGTHECDNRGHANDDRGAAASSPVQSRPSAEQSCRACCHPQENVGGLRQFRPVSANPPVRQPDRQTTMTTESPPSRTPNVGESSTDDCESVNGQAANGLMKDYSTLTSGPTGEPNARVAKRKRHLPGVETSAGCTSALSDDDMRGLSGLSHRPPEDSFPSTAGEPQEVFGRGILRIQPHGPRNAYVITFLPDVVQPASMLPVSEMCEESSHSTSRQMANPENAPVTGSVPGAQSDLPIDPLILADGPWETGDPHLPSPLGDDPKPSDTICPYPDPPPSFSSPLGPRDSVELGQHKEAQFTSSPDVRHSSAAGNPPSSNTTGPTHCGGQSKSRKRKPRRGDGQPSKRVRGSHTSAAEGDALAALHTYFLSLPPDKRLQLLPRLLEDALPHHMPTLDLLTTGNRNARPASTPTPWSDESEPDFSSRKGMPYSPQGRRLLLTLKRERRPWSEVEEIFSKQFPGRSKGSLQVFFCTTLKKQEQ</sequence>
<proteinExistence type="predicted"/>
<reference evidence="2" key="1">
    <citation type="journal article" date="2019" name="Beilstein J. Org. Chem.">
        <title>Nanangenines: drimane sesquiterpenoids as the dominant metabolite cohort of a novel Australian fungus, Aspergillus nanangensis.</title>
        <authorList>
            <person name="Lacey H.J."/>
            <person name="Gilchrist C.L.M."/>
            <person name="Crombie A."/>
            <person name="Kalaitzis J.A."/>
            <person name="Vuong D."/>
            <person name="Rutledge P.J."/>
            <person name="Turner P."/>
            <person name="Pitt J.I."/>
            <person name="Lacey E."/>
            <person name="Chooi Y.H."/>
            <person name="Piggott A.M."/>
        </authorList>
    </citation>
    <scope>NUCLEOTIDE SEQUENCE</scope>
    <source>
        <strain evidence="2">MST-FP2251</strain>
    </source>
</reference>
<protein>
    <submittedName>
        <fullName evidence="2">Uncharacterized protein</fullName>
    </submittedName>
</protein>
<dbReference type="EMBL" id="VCAU01000254">
    <property type="protein sequence ID" value="KAF9882642.1"/>
    <property type="molecule type" value="Genomic_DNA"/>
</dbReference>
<feature type="compositionally biased region" description="Polar residues" evidence="1">
    <location>
        <begin position="133"/>
        <end position="149"/>
    </location>
</feature>
<feature type="compositionally biased region" description="Polar residues" evidence="1">
    <location>
        <begin position="80"/>
        <end position="91"/>
    </location>
</feature>
<dbReference type="AlphaFoldDB" id="A0AAD4GMQ0"/>
<feature type="region of interest" description="Disordered" evidence="1">
    <location>
        <begin position="452"/>
        <end position="604"/>
    </location>
</feature>
<feature type="region of interest" description="Disordered" evidence="1">
    <location>
        <begin position="245"/>
        <end position="414"/>
    </location>
</feature>
<feature type="compositionally biased region" description="Basic and acidic residues" evidence="1">
    <location>
        <begin position="251"/>
        <end position="266"/>
    </location>
</feature>
<organism evidence="2 3">
    <name type="scientific">Aspergillus nanangensis</name>
    <dbReference type="NCBI Taxonomy" id="2582783"/>
    <lineage>
        <taxon>Eukaryota</taxon>
        <taxon>Fungi</taxon>
        <taxon>Dikarya</taxon>
        <taxon>Ascomycota</taxon>
        <taxon>Pezizomycotina</taxon>
        <taxon>Eurotiomycetes</taxon>
        <taxon>Eurotiomycetidae</taxon>
        <taxon>Eurotiales</taxon>
        <taxon>Aspergillaceae</taxon>
        <taxon>Aspergillus</taxon>
        <taxon>Aspergillus subgen. Circumdati</taxon>
    </lineage>
</organism>
<feature type="region of interest" description="Disordered" evidence="1">
    <location>
        <begin position="70"/>
        <end position="105"/>
    </location>
</feature>
<feature type="compositionally biased region" description="Polar residues" evidence="1">
    <location>
        <begin position="313"/>
        <end position="332"/>
    </location>
</feature>
<evidence type="ECO:0000313" key="3">
    <source>
        <dbReference type="Proteomes" id="UP001194746"/>
    </source>
</evidence>
<gene>
    <name evidence="2" type="ORF">FE257_005815</name>
</gene>
<comment type="caution">
    <text evidence="2">The sequence shown here is derived from an EMBL/GenBank/DDBJ whole genome shotgun (WGS) entry which is preliminary data.</text>
</comment>
<reference evidence="2" key="2">
    <citation type="submission" date="2020-02" db="EMBL/GenBank/DDBJ databases">
        <authorList>
            <person name="Gilchrist C.L.M."/>
            <person name="Chooi Y.-H."/>
        </authorList>
    </citation>
    <scope>NUCLEOTIDE SEQUENCE</scope>
    <source>
        <strain evidence="2">MST-FP2251</strain>
    </source>
</reference>
<evidence type="ECO:0000256" key="1">
    <source>
        <dbReference type="SAM" id="MobiDB-lite"/>
    </source>
</evidence>
<feature type="compositionally biased region" description="Basic and acidic residues" evidence="1">
    <location>
        <begin position="536"/>
        <end position="546"/>
    </location>
</feature>
<feature type="region of interest" description="Disordered" evidence="1">
    <location>
        <begin position="643"/>
        <end position="678"/>
    </location>
</feature>
<dbReference type="Proteomes" id="UP001194746">
    <property type="component" value="Unassembled WGS sequence"/>
</dbReference>
<feature type="compositionally biased region" description="Polar residues" evidence="1">
    <location>
        <begin position="645"/>
        <end position="663"/>
    </location>
</feature>
<feature type="compositionally biased region" description="Polar residues" evidence="1">
    <location>
        <begin position="271"/>
        <end position="281"/>
    </location>
</feature>
<feature type="region of interest" description="Disordered" evidence="1">
    <location>
        <begin position="120"/>
        <end position="228"/>
    </location>
</feature>
<evidence type="ECO:0000313" key="2">
    <source>
        <dbReference type="EMBL" id="KAF9882642.1"/>
    </source>
</evidence>
<accession>A0AAD4GMQ0</accession>
<name>A0AAD4GMQ0_ASPNN</name>
<keyword evidence="3" id="KW-1185">Reference proteome</keyword>
<feature type="compositionally biased region" description="Polar residues" evidence="1">
    <location>
        <begin position="161"/>
        <end position="185"/>
    </location>
</feature>
<feature type="compositionally biased region" description="Polar residues" evidence="1">
    <location>
        <begin position="559"/>
        <end position="578"/>
    </location>
</feature>